<dbReference type="InterPro" id="IPR006252">
    <property type="entry name" value="Malate_synthA"/>
</dbReference>
<dbReference type="InterPro" id="IPR011076">
    <property type="entry name" value="Malate_synth_sf"/>
</dbReference>
<dbReference type="InterPro" id="IPR048356">
    <property type="entry name" value="MS_N"/>
</dbReference>
<dbReference type="GO" id="GO:0005737">
    <property type="term" value="C:cytoplasm"/>
    <property type="evidence" value="ECO:0007669"/>
    <property type="project" value="TreeGrafter"/>
</dbReference>
<dbReference type="Gene3D" id="3.20.20.360">
    <property type="entry name" value="Malate synthase, domain 3"/>
    <property type="match status" value="1"/>
</dbReference>
<feature type="domain" description="Malate synthase C-terminal" evidence="11">
    <location>
        <begin position="421"/>
        <end position="541"/>
    </location>
</feature>
<evidence type="ECO:0000313" key="12">
    <source>
        <dbReference type="EMBL" id="RWR14430.1"/>
    </source>
</evidence>
<dbReference type="PIRSF" id="PIRSF001363">
    <property type="entry name" value="Malate_synth"/>
    <property type="match status" value="1"/>
</dbReference>
<organism evidence="12 13">
    <name type="scientific">Paenirhodobacter populi</name>
    <dbReference type="NCBI Taxonomy" id="2306993"/>
    <lineage>
        <taxon>Bacteria</taxon>
        <taxon>Pseudomonadati</taxon>
        <taxon>Pseudomonadota</taxon>
        <taxon>Alphaproteobacteria</taxon>
        <taxon>Rhodobacterales</taxon>
        <taxon>Rhodobacter group</taxon>
        <taxon>Paenirhodobacter</taxon>
    </lineage>
</organism>
<dbReference type="Pfam" id="PF01274">
    <property type="entry name" value="MS_TIM-barrel"/>
    <property type="match status" value="1"/>
</dbReference>
<dbReference type="AlphaFoldDB" id="A0A443J1X8"/>
<keyword evidence="12" id="KW-0012">Acyltransferase</keyword>
<evidence type="ECO:0000256" key="6">
    <source>
        <dbReference type="ARBA" id="ARBA00047918"/>
    </source>
</evidence>
<evidence type="ECO:0000259" key="11">
    <source>
        <dbReference type="Pfam" id="PF20659"/>
    </source>
</evidence>
<dbReference type="InterPro" id="IPR044856">
    <property type="entry name" value="Malate_synth_C_sf"/>
</dbReference>
<evidence type="ECO:0000256" key="8">
    <source>
        <dbReference type="RuleBase" id="RU000555"/>
    </source>
</evidence>
<dbReference type="FunFam" id="1.20.1220.12:FF:000001">
    <property type="entry name" value="Malate synthase"/>
    <property type="match status" value="1"/>
</dbReference>
<reference evidence="12 13" key="2">
    <citation type="submission" date="2019-01" db="EMBL/GenBank/DDBJ databases">
        <authorList>
            <person name="Li Y."/>
        </authorList>
    </citation>
    <scope>NUCLEOTIDE SEQUENCE [LARGE SCALE GENOMIC DNA]</scope>
    <source>
        <strain evidence="12 13">2D-5</strain>
    </source>
</reference>
<dbReference type="Gene3D" id="1.20.1220.12">
    <property type="entry name" value="Malate synthase, domain III"/>
    <property type="match status" value="1"/>
</dbReference>
<dbReference type="Proteomes" id="UP000285710">
    <property type="component" value="Unassembled WGS sequence"/>
</dbReference>
<dbReference type="EMBL" id="SAUW01000003">
    <property type="protein sequence ID" value="RWR14430.1"/>
    <property type="molecule type" value="Genomic_DNA"/>
</dbReference>
<dbReference type="UniPathway" id="UPA00703">
    <property type="reaction ID" value="UER00720"/>
</dbReference>
<feature type="domain" description="Malate synthase N-terminal" evidence="10">
    <location>
        <begin position="21"/>
        <end position="79"/>
    </location>
</feature>
<dbReference type="InterPro" id="IPR046363">
    <property type="entry name" value="MS_N_TIM-barrel_dom"/>
</dbReference>
<dbReference type="SUPFAM" id="SSF51645">
    <property type="entry name" value="Malate synthase G"/>
    <property type="match status" value="1"/>
</dbReference>
<comment type="pathway">
    <text evidence="8">Carbohydrate metabolism; glyoxylate cycle; (S)-malate from isocitrate: step 2/2.</text>
</comment>
<dbReference type="FunFam" id="3.20.20.360:FF:000001">
    <property type="entry name" value="Malate synthase"/>
    <property type="match status" value="1"/>
</dbReference>
<keyword evidence="13" id="KW-1185">Reference proteome</keyword>
<evidence type="ECO:0000256" key="3">
    <source>
        <dbReference type="ARBA" id="ARBA00022435"/>
    </source>
</evidence>
<dbReference type="GO" id="GO:0004474">
    <property type="term" value="F:malate synthase activity"/>
    <property type="evidence" value="ECO:0007669"/>
    <property type="project" value="UniProtKB-EC"/>
</dbReference>
<keyword evidence="3 8" id="KW-0329">Glyoxylate bypass</keyword>
<proteinExistence type="inferred from homology"/>
<dbReference type="GO" id="GO:0006099">
    <property type="term" value="P:tricarboxylic acid cycle"/>
    <property type="evidence" value="ECO:0007669"/>
    <property type="project" value="UniProtKB-KW"/>
</dbReference>
<dbReference type="InterPro" id="IPR048355">
    <property type="entry name" value="MS_C"/>
</dbReference>
<dbReference type="InterPro" id="IPR019830">
    <property type="entry name" value="Malate_synthase_CS"/>
</dbReference>
<evidence type="ECO:0000256" key="7">
    <source>
        <dbReference type="PIRSR" id="PIRSR001363-1"/>
    </source>
</evidence>
<evidence type="ECO:0000256" key="1">
    <source>
        <dbReference type="ARBA" id="ARBA00006394"/>
    </source>
</evidence>
<evidence type="ECO:0000259" key="10">
    <source>
        <dbReference type="Pfam" id="PF20656"/>
    </source>
</evidence>
<evidence type="ECO:0000259" key="9">
    <source>
        <dbReference type="Pfam" id="PF01274"/>
    </source>
</evidence>
<dbReference type="EC" id="2.3.3.9" evidence="2 8"/>
<evidence type="ECO:0000313" key="13">
    <source>
        <dbReference type="Proteomes" id="UP000285710"/>
    </source>
</evidence>
<dbReference type="RefSeq" id="WP_128268957.1">
    <property type="nucleotide sequence ID" value="NZ_SAUW01000003.1"/>
</dbReference>
<keyword evidence="5 8" id="KW-0808">Transferase</keyword>
<feature type="active site" description="Proton acceptor" evidence="7">
    <location>
        <position position="175"/>
    </location>
</feature>
<feature type="active site" description="Proton donor" evidence="7">
    <location>
        <position position="455"/>
    </location>
</feature>
<comment type="caution">
    <text evidence="12">The sequence shown here is derived from an EMBL/GenBank/DDBJ whole genome shotgun (WGS) entry which is preliminary data.</text>
</comment>
<dbReference type="GO" id="GO:0006097">
    <property type="term" value="P:glyoxylate cycle"/>
    <property type="evidence" value="ECO:0007669"/>
    <property type="project" value="UniProtKB-UniPathway"/>
</dbReference>
<dbReference type="InterPro" id="IPR001465">
    <property type="entry name" value="Malate_synthase_TIM"/>
</dbReference>
<protein>
    <recommendedName>
        <fullName evidence="2 8">Malate synthase</fullName>
        <ecNumber evidence="2 8">2.3.3.9</ecNumber>
    </recommendedName>
</protein>
<dbReference type="PANTHER" id="PTHR42902">
    <property type="entry name" value="MALATE SYNTHASE"/>
    <property type="match status" value="1"/>
</dbReference>
<keyword evidence="4 8" id="KW-0816">Tricarboxylic acid cycle</keyword>
<feature type="domain" description="Malate synthase TIM barrel" evidence="9">
    <location>
        <begin position="172"/>
        <end position="414"/>
    </location>
</feature>
<comment type="catalytic activity">
    <reaction evidence="6 8">
        <text>glyoxylate + acetyl-CoA + H2O = (S)-malate + CoA + H(+)</text>
        <dbReference type="Rhea" id="RHEA:18181"/>
        <dbReference type="ChEBI" id="CHEBI:15377"/>
        <dbReference type="ChEBI" id="CHEBI:15378"/>
        <dbReference type="ChEBI" id="CHEBI:15589"/>
        <dbReference type="ChEBI" id="CHEBI:36655"/>
        <dbReference type="ChEBI" id="CHEBI:57287"/>
        <dbReference type="ChEBI" id="CHEBI:57288"/>
        <dbReference type="EC" id="2.3.3.9"/>
    </reaction>
</comment>
<dbReference type="Pfam" id="PF20659">
    <property type="entry name" value="MS_C"/>
    <property type="match status" value="1"/>
</dbReference>
<comment type="similarity">
    <text evidence="1 8">Belongs to the malate synthase family.</text>
</comment>
<dbReference type="PANTHER" id="PTHR42902:SF1">
    <property type="entry name" value="MALATE SYNTHASE 1-RELATED"/>
    <property type="match status" value="1"/>
</dbReference>
<evidence type="ECO:0000256" key="5">
    <source>
        <dbReference type="ARBA" id="ARBA00022679"/>
    </source>
</evidence>
<reference evidence="12 13" key="1">
    <citation type="submission" date="2019-01" db="EMBL/GenBank/DDBJ databases">
        <title>Sinorhodobacter populi sp. nov. isolated from the symptomatic bark tissue of Populus euramericana canker.</title>
        <authorList>
            <person name="Xu G."/>
        </authorList>
    </citation>
    <scope>NUCLEOTIDE SEQUENCE [LARGE SCALE GENOMIC DNA]</scope>
    <source>
        <strain evidence="12 13">2D-5</strain>
    </source>
</reference>
<dbReference type="PROSITE" id="PS00510">
    <property type="entry name" value="MALATE_SYNTHASE"/>
    <property type="match status" value="1"/>
</dbReference>
<name>A0A443J1X8_9RHOB</name>
<dbReference type="Pfam" id="PF20656">
    <property type="entry name" value="MS_N"/>
    <property type="match status" value="1"/>
</dbReference>
<accession>A0A443J1X8</accession>
<evidence type="ECO:0000256" key="2">
    <source>
        <dbReference type="ARBA" id="ARBA00012636"/>
    </source>
</evidence>
<evidence type="ECO:0000256" key="4">
    <source>
        <dbReference type="ARBA" id="ARBA00022532"/>
    </source>
</evidence>
<dbReference type="CDD" id="cd00727">
    <property type="entry name" value="malate_synt_A"/>
    <property type="match status" value="1"/>
</dbReference>
<gene>
    <name evidence="12" type="primary">aceB</name>
    <name evidence="12" type="ORF">D2T33_04285</name>
</gene>
<dbReference type="NCBIfam" id="TIGR01344">
    <property type="entry name" value="malate_syn_A"/>
    <property type="match status" value="1"/>
</dbReference>
<sequence length="547" mass="60983">MNLATPASLIQTGASVAERPVVLRDVPGVDRVLTEGALDFIGALQARFGQKLNALMVARERRQERFDAGRLPDYLEETTDIRRGIWQVAPVPEILQDRRVEITGPVDRKTMIAALNSGAKVFMADFEDATSPRFDILIAGQVNIIDYRDGRLSFDDPKTGREYRLSDETALMMVRPRGLHMQEANVMQGGYPVSAALFDFGLHIFHNGVSLAERGQGPFYYLPKIQNHDEARFWNQVFLFAQDYLGIAPGTIKATVLIETLTAAFEMDEIIWELRDHIAGLNCGRWDYIFSYIKTLRAHPGYVLPDRAQVTMDRAFLATYVARLIKVCHRRGIHAMGGVAPQIPEGDDPVANAEALAGFRLDKEREVRAGHDGTWVTHPDLVPVAMEVFDAELHGPNQIRRQRQEWRIEPEMLLKPHTGTITEEGVRTNISVAMEYLAAWLSGRGAVPIHHLLEDAATAEISRAQLWQWIRHGAQVQTGSGERSLTRDWLAELIQAEIVAVLGRIGPGGFHRGHYAPAARILQEAAGAEVLPDFITTPAYAVLNALD</sequence>